<sequence>DEKIGDIDQQIKDAKTQIVDDLCLILNENNGQYIALSLLLNEFDVLLTFVTCNWLYGWNLPTITTAASPLIITQGRNPIVELVSDSFVPNDTKVDNVPVQIITGPNCSGKSVYLRQVGMNVYLGLLGCGIAAQYGEIPLIKRILTRITTKESTKSCLSAFTTDCSQMSEGLRTVDNECLFLIDEFGKGTDPSDGFALFSATVKYLQKLRTKAPKTLIATHFITVFQEIERDWCVPLMMDTKTDHTNDTIQFLYKLVPGITTAAYGIECAKIAGLPQNIVDRAFSVCKCLQEDKSIVPLSTKVDAEKYYDSLISKFIEFDTEKGDITEFLTTIRKVTNRVYGGKS</sequence>
<dbReference type="Proteomes" id="UP000014680">
    <property type="component" value="Unassembled WGS sequence"/>
</dbReference>
<evidence type="ECO:0000313" key="6">
    <source>
        <dbReference type="EMBL" id="ELP86484.1"/>
    </source>
</evidence>
<dbReference type="AlphaFoldDB" id="A0A0A1TYD5"/>
<dbReference type="GeneID" id="14885456"/>
<dbReference type="GO" id="GO:0030983">
    <property type="term" value="F:mismatched DNA binding"/>
    <property type="evidence" value="ECO:0007669"/>
    <property type="project" value="InterPro"/>
</dbReference>
<dbReference type="Pfam" id="PF00488">
    <property type="entry name" value="MutS_V"/>
    <property type="match status" value="1"/>
</dbReference>
<dbReference type="RefSeq" id="XP_004185830.1">
    <property type="nucleotide sequence ID" value="XM_004185782.1"/>
</dbReference>
<keyword evidence="4" id="KW-0238">DNA-binding</keyword>
<dbReference type="GO" id="GO:0140664">
    <property type="term" value="F:ATP-dependent DNA damage sensor activity"/>
    <property type="evidence" value="ECO:0007669"/>
    <property type="project" value="InterPro"/>
</dbReference>
<dbReference type="InterPro" id="IPR045076">
    <property type="entry name" value="MutS"/>
</dbReference>
<dbReference type="GO" id="GO:0006298">
    <property type="term" value="P:mismatch repair"/>
    <property type="evidence" value="ECO:0007669"/>
    <property type="project" value="InterPro"/>
</dbReference>
<evidence type="ECO:0000256" key="2">
    <source>
        <dbReference type="ARBA" id="ARBA00022741"/>
    </source>
</evidence>
<feature type="non-terminal residue" evidence="6">
    <location>
        <position position="1"/>
    </location>
</feature>
<accession>A0A0A1TYD5</accession>
<dbReference type="PANTHER" id="PTHR11361:SF20">
    <property type="entry name" value="MUTS PROTEIN HOMOLOG 5"/>
    <property type="match status" value="1"/>
</dbReference>
<reference evidence="6 7" key="1">
    <citation type="submission" date="2012-10" db="EMBL/GenBank/DDBJ databases">
        <authorList>
            <person name="Zafar N."/>
            <person name="Inman J."/>
            <person name="Hall N."/>
            <person name="Lorenzi H."/>
            <person name="Caler E."/>
        </authorList>
    </citation>
    <scope>NUCLEOTIDE SEQUENCE [LARGE SCALE GENOMIC DNA]</scope>
    <source>
        <strain evidence="6 7">IP1</strain>
    </source>
</reference>
<evidence type="ECO:0000259" key="5">
    <source>
        <dbReference type="SMART" id="SM00534"/>
    </source>
</evidence>
<protein>
    <submittedName>
        <fullName evidence="6">DNA mismatch repair protein mutS, putative</fullName>
    </submittedName>
</protein>
<dbReference type="SMART" id="SM00534">
    <property type="entry name" value="MUTSac"/>
    <property type="match status" value="1"/>
</dbReference>
<dbReference type="SUPFAM" id="SSF52540">
    <property type="entry name" value="P-loop containing nucleoside triphosphate hydrolases"/>
    <property type="match status" value="1"/>
</dbReference>
<evidence type="ECO:0000256" key="3">
    <source>
        <dbReference type="ARBA" id="ARBA00022840"/>
    </source>
</evidence>
<dbReference type="GO" id="GO:0005634">
    <property type="term" value="C:nucleus"/>
    <property type="evidence" value="ECO:0007669"/>
    <property type="project" value="TreeGrafter"/>
</dbReference>
<comment type="similarity">
    <text evidence="1">Belongs to the DNA mismatch repair MutS family.</text>
</comment>
<evidence type="ECO:0000256" key="4">
    <source>
        <dbReference type="ARBA" id="ARBA00023125"/>
    </source>
</evidence>
<dbReference type="KEGG" id="eiv:EIN_033650"/>
<evidence type="ECO:0000313" key="7">
    <source>
        <dbReference type="Proteomes" id="UP000014680"/>
    </source>
</evidence>
<name>A0A0A1TYD5_ENTIV</name>
<dbReference type="VEuPathDB" id="AmoebaDB:EIN_033650"/>
<evidence type="ECO:0000256" key="1">
    <source>
        <dbReference type="ARBA" id="ARBA00006271"/>
    </source>
</evidence>
<dbReference type="PANTHER" id="PTHR11361">
    <property type="entry name" value="DNA MISMATCH REPAIR PROTEIN MUTS FAMILY MEMBER"/>
    <property type="match status" value="1"/>
</dbReference>
<proteinExistence type="inferred from homology"/>
<dbReference type="OrthoDB" id="29596at2759"/>
<dbReference type="GO" id="GO:0005524">
    <property type="term" value="F:ATP binding"/>
    <property type="evidence" value="ECO:0007669"/>
    <property type="project" value="UniProtKB-KW"/>
</dbReference>
<keyword evidence="2" id="KW-0547">Nucleotide-binding</keyword>
<dbReference type="EMBL" id="KB206969">
    <property type="protein sequence ID" value="ELP86484.1"/>
    <property type="molecule type" value="Genomic_DNA"/>
</dbReference>
<gene>
    <name evidence="6" type="ORF">EIN_033650</name>
</gene>
<keyword evidence="7" id="KW-1185">Reference proteome</keyword>
<dbReference type="GO" id="GO:0051026">
    <property type="term" value="P:chiasma assembly"/>
    <property type="evidence" value="ECO:0007669"/>
    <property type="project" value="TreeGrafter"/>
</dbReference>
<keyword evidence="3" id="KW-0067">ATP-binding</keyword>
<dbReference type="Gene3D" id="3.40.50.300">
    <property type="entry name" value="P-loop containing nucleotide triphosphate hydrolases"/>
    <property type="match status" value="1"/>
</dbReference>
<dbReference type="OMA" id="SHACHIA"/>
<dbReference type="InterPro" id="IPR000432">
    <property type="entry name" value="DNA_mismatch_repair_MutS_C"/>
</dbReference>
<organism evidence="6 7">
    <name type="scientific">Entamoeba invadens IP1</name>
    <dbReference type="NCBI Taxonomy" id="370355"/>
    <lineage>
        <taxon>Eukaryota</taxon>
        <taxon>Amoebozoa</taxon>
        <taxon>Evosea</taxon>
        <taxon>Archamoebae</taxon>
        <taxon>Mastigamoebida</taxon>
        <taxon>Entamoebidae</taxon>
        <taxon>Entamoeba</taxon>
    </lineage>
</organism>
<dbReference type="InterPro" id="IPR027417">
    <property type="entry name" value="P-loop_NTPase"/>
</dbReference>
<feature type="domain" description="DNA mismatch repair proteins mutS family" evidence="5">
    <location>
        <begin position="97"/>
        <end position="287"/>
    </location>
</feature>